<dbReference type="AlphaFoldDB" id="S8E8L7"/>
<accession>S8E8L7</accession>
<organism evidence="2 3">
    <name type="scientific">Fomitopsis schrenkii</name>
    <name type="common">Brown rot fungus</name>
    <dbReference type="NCBI Taxonomy" id="2126942"/>
    <lineage>
        <taxon>Eukaryota</taxon>
        <taxon>Fungi</taxon>
        <taxon>Dikarya</taxon>
        <taxon>Basidiomycota</taxon>
        <taxon>Agaricomycotina</taxon>
        <taxon>Agaricomycetes</taxon>
        <taxon>Polyporales</taxon>
        <taxon>Fomitopsis</taxon>
    </lineage>
</organism>
<dbReference type="Proteomes" id="UP000015241">
    <property type="component" value="Unassembled WGS sequence"/>
</dbReference>
<reference evidence="2 3" key="1">
    <citation type="journal article" date="2012" name="Science">
        <title>The Paleozoic origin of enzymatic lignin decomposition reconstructed from 31 fungal genomes.</title>
        <authorList>
            <person name="Floudas D."/>
            <person name="Binder M."/>
            <person name="Riley R."/>
            <person name="Barry K."/>
            <person name="Blanchette R.A."/>
            <person name="Henrissat B."/>
            <person name="Martinez A.T."/>
            <person name="Otillar R."/>
            <person name="Spatafora J.W."/>
            <person name="Yadav J.S."/>
            <person name="Aerts A."/>
            <person name="Benoit I."/>
            <person name="Boyd A."/>
            <person name="Carlson A."/>
            <person name="Copeland A."/>
            <person name="Coutinho P.M."/>
            <person name="de Vries R.P."/>
            <person name="Ferreira P."/>
            <person name="Findley K."/>
            <person name="Foster B."/>
            <person name="Gaskell J."/>
            <person name="Glotzer D."/>
            <person name="Gorecki P."/>
            <person name="Heitman J."/>
            <person name="Hesse C."/>
            <person name="Hori C."/>
            <person name="Igarashi K."/>
            <person name="Jurgens J.A."/>
            <person name="Kallen N."/>
            <person name="Kersten P."/>
            <person name="Kohler A."/>
            <person name="Kuees U."/>
            <person name="Kumar T.K.A."/>
            <person name="Kuo A."/>
            <person name="LaButti K."/>
            <person name="Larrondo L.F."/>
            <person name="Lindquist E."/>
            <person name="Ling A."/>
            <person name="Lombard V."/>
            <person name="Lucas S."/>
            <person name="Lundell T."/>
            <person name="Martin R."/>
            <person name="McLaughlin D.J."/>
            <person name="Morgenstern I."/>
            <person name="Morin E."/>
            <person name="Murat C."/>
            <person name="Nagy L.G."/>
            <person name="Nolan M."/>
            <person name="Ohm R.A."/>
            <person name="Patyshakuliyeva A."/>
            <person name="Rokas A."/>
            <person name="Ruiz-Duenas F.J."/>
            <person name="Sabat G."/>
            <person name="Salamov A."/>
            <person name="Samejima M."/>
            <person name="Schmutz J."/>
            <person name="Slot J.C."/>
            <person name="St John F."/>
            <person name="Stenlid J."/>
            <person name="Sun H."/>
            <person name="Sun S."/>
            <person name="Syed K."/>
            <person name="Tsang A."/>
            <person name="Wiebenga A."/>
            <person name="Young D."/>
            <person name="Pisabarro A."/>
            <person name="Eastwood D.C."/>
            <person name="Martin F."/>
            <person name="Cullen D."/>
            <person name="Grigoriev I.V."/>
            <person name="Hibbett D.S."/>
        </authorList>
    </citation>
    <scope>NUCLEOTIDE SEQUENCE</scope>
    <source>
        <strain evidence="3">FP-58527</strain>
    </source>
</reference>
<dbReference type="HOGENOM" id="CLU_013602_0_0_1"/>
<sequence length="561" mass="60310">MYGALSPVFDVPEVPTLRRVKPLPKRRRTSEPSQHDDGGRPMPAVPSGALDVSPDELIAHADALSAQMALQSYYMPVLGGVHDLFNKDLVPPTNTPIDLGGGTFGLGDFRGGQDDDELGDGDYTEHLQQPGNTKKRKVPANMSGAHGRDSGGDSGAEDGLSERGVPTGGREYDATGERTGAGGLVQRKGKLPKATLAGLQHKELLRARKRQLQAVIGQLAQQGDTLALDQALSASYPFARLTLSDKPPPPLRVRLSRRRGPRLARAFRAYRASLPPDTYEPKIVVPPESDFSFACDSLTAKRLVATKEEVAALHARFEQELARQAAKAAEAAKQAAAALNGPLVKRNGPTKGRAARGADGKTANLEQSLLGGKTGNGKKKKRSALANASNPHHLRNYIPTRLPNSGQVNAAVNTQNQNLLSPLPIHFLSADLPPRRRKKNERPAVPVATLTNPADEWICPFCEYDLFYGDDTAYQRAIRSRKKILRRRRRARERAAAAASGASAAKASEKDVPPADDGYPAYEPAYESGVFTPGKQGGRKDEVDRGRHGHVHDGPVHGGLG</sequence>
<evidence type="ECO:0000313" key="3">
    <source>
        <dbReference type="Proteomes" id="UP000015241"/>
    </source>
</evidence>
<feature type="compositionally biased region" description="Basic residues" evidence="1">
    <location>
        <begin position="19"/>
        <end position="28"/>
    </location>
</feature>
<feature type="compositionally biased region" description="Basic and acidic residues" evidence="1">
    <location>
        <begin position="29"/>
        <end position="39"/>
    </location>
</feature>
<dbReference type="InParanoid" id="S8E8L7"/>
<gene>
    <name evidence="2" type="ORF">FOMPIDRAFT_1023526</name>
</gene>
<dbReference type="eggNOG" id="ENOG502S78W">
    <property type="taxonomic scope" value="Eukaryota"/>
</dbReference>
<feature type="compositionally biased region" description="Gly residues" evidence="1">
    <location>
        <begin position="101"/>
        <end position="110"/>
    </location>
</feature>
<feature type="region of interest" description="Disordered" evidence="1">
    <location>
        <begin position="495"/>
        <end position="561"/>
    </location>
</feature>
<feature type="region of interest" description="Disordered" evidence="1">
    <location>
        <begin position="19"/>
        <end position="47"/>
    </location>
</feature>
<feature type="region of interest" description="Disordered" evidence="1">
    <location>
        <begin position="101"/>
        <end position="184"/>
    </location>
</feature>
<feature type="region of interest" description="Disordered" evidence="1">
    <location>
        <begin position="340"/>
        <end position="396"/>
    </location>
</feature>
<feature type="compositionally biased region" description="Low complexity" evidence="1">
    <location>
        <begin position="496"/>
        <end position="506"/>
    </location>
</feature>
<proteinExistence type="predicted"/>
<protein>
    <submittedName>
        <fullName evidence="2">Uncharacterized protein</fullName>
    </submittedName>
</protein>
<dbReference type="OrthoDB" id="2507488at2759"/>
<feature type="compositionally biased region" description="Basic and acidic residues" evidence="1">
    <location>
        <begin position="538"/>
        <end position="555"/>
    </location>
</feature>
<keyword evidence="3" id="KW-1185">Reference proteome</keyword>
<evidence type="ECO:0000313" key="2">
    <source>
        <dbReference type="EMBL" id="EPT00983.1"/>
    </source>
</evidence>
<evidence type="ECO:0000256" key="1">
    <source>
        <dbReference type="SAM" id="MobiDB-lite"/>
    </source>
</evidence>
<dbReference type="EMBL" id="KE504145">
    <property type="protein sequence ID" value="EPT00983.1"/>
    <property type="molecule type" value="Genomic_DNA"/>
</dbReference>
<name>S8E8L7_FOMSC</name>